<proteinExistence type="predicted"/>
<reference evidence="1" key="1">
    <citation type="submission" date="2023-07" db="EMBL/GenBank/DDBJ databases">
        <title>Sorghum-associated microbial communities from plants grown in Nebraska, USA.</title>
        <authorList>
            <person name="Schachtman D."/>
        </authorList>
    </citation>
    <scope>NUCLEOTIDE SEQUENCE</scope>
    <source>
        <strain evidence="1">BE330</strain>
    </source>
</reference>
<evidence type="ECO:0000313" key="2">
    <source>
        <dbReference type="Proteomes" id="UP001185331"/>
    </source>
</evidence>
<organism evidence="1 2">
    <name type="scientific">Deinococcus soli</name>
    <name type="common">ex Cha et al. 2016</name>
    <dbReference type="NCBI Taxonomy" id="1309411"/>
    <lineage>
        <taxon>Bacteria</taxon>
        <taxon>Thermotogati</taxon>
        <taxon>Deinococcota</taxon>
        <taxon>Deinococci</taxon>
        <taxon>Deinococcales</taxon>
        <taxon>Deinococcaceae</taxon>
        <taxon>Deinococcus</taxon>
    </lineage>
</organism>
<dbReference type="AlphaFoldDB" id="A0AAE4BMJ2"/>
<gene>
    <name evidence="1" type="ORF">J2Y00_001772</name>
</gene>
<accession>A0AAE4BMJ2</accession>
<name>A0AAE4BMJ2_9DEIO</name>
<dbReference type="RefSeq" id="WP_309854429.1">
    <property type="nucleotide sequence ID" value="NZ_JAVDQJ010000005.1"/>
</dbReference>
<dbReference type="Proteomes" id="UP001185331">
    <property type="component" value="Unassembled WGS sequence"/>
</dbReference>
<sequence length="183" mass="19990">MRRPPARVVLLRQALSALDPRFQLSSNGDGTHTLLVGGVKAGYVRISAQRRPEARLYVAKHTGGATFATFDQGGWTCDDPAALREGLLTLGHARFRAEFVSVLKAVADTHGWENTWFEPSSVRWYGLAGTYRGLPAAVKPAAWGVRLDVLCAGTWQTLARLDREGLTVAHPRDWTAPGRAART</sequence>
<protein>
    <submittedName>
        <fullName evidence="1">Uncharacterized protein</fullName>
    </submittedName>
</protein>
<comment type="caution">
    <text evidence="1">The sequence shown here is derived from an EMBL/GenBank/DDBJ whole genome shotgun (WGS) entry which is preliminary data.</text>
</comment>
<dbReference type="EMBL" id="JAVDQK010000004">
    <property type="protein sequence ID" value="MDR6218209.1"/>
    <property type="molecule type" value="Genomic_DNA"/>
</dbReference>
<evidence type="ECO:0000313" key="1">
    <source>
        <dbReference type="EMBL" id="MDR6218209.1"/>
    </source>
</evidence>